<keyword evidence="1" id="KW-0732">Signal</keyword>
<organism evidence="3 4">
    <name type="scientific">Psylliodes chrysocephalus</name>
    <dbReference type="NCBI Taxonomy" id="3402493"/>
    <lineage>
        <taxon>Eukaryota</taxon>
        <taxon>Metazoa</taxon>
        <taxon>Ecdysozoa</taxon>
        <taxon>Arthropoda</taxon>
        <taxon>Hexapoda</taxon>
        <taxon>Insecta</taxon>
        <taxon>Pterygota</taxon>
        <taxon>Neoptera</taxon>
        <taxon>Endopterygota</taxon>
        <taxon>Coleoptera</taxon>
        <taxon>Polyphaga</taxon>
        <taxon>Cucujiformia</taxon>
        <taxon>Chrysomeloidea</taxon>
        <taxon>Chrysomelidae</taxon>
        <taxon>Galerucinae</taxon>
        <taxon>Alticini</taxon>
        <taxon>Psylliodes</taxon>
    </lineage>
</organism>
<name>A0A9P0D8A2_9CUCU</name>
<accession>A0A9P0D8A2</accession>
<evidence type="ECO:0000313" key="3">
    <source>
        <dbReference type="EMBL" id="CAH1111686.1"/>
    </source>
</evidence>
<dbReference type="Pfam" id="PF01593">
    <property type="entry name" value="Amino_oxidase"/>
    <property type="match status" value="1"/>
</dbReference>
<gene>
    <name evidence="3" type="ORF">PSYICH_LOCUS12504</name>
</gene>
<sequence length="491" mass="55201">MKCLTTFAFLISSVLLTNATKTPSIVIIGAGTSGLSAGKKLLENGIQNITILEAESRIGGRINSVYFGENYVDLGATNCHGEKGNIVYETVKDLNLLGDTQYPKDFYYSSGVKVDSKFSEELIKIMTSIYPNMVEPAKNMSLGDYVIKYYNKAINEKFGSDKEKLNIAKGAIYFLETVALSDENSPSWFDITIDNDFIPNEGNTWLNWKGKGYKTFLEVFLNNSGVHEKVIFNKEVKKVSYDASKKWQGVTVSCSDNTQYVADHVIVTTSLGVLKENLNNLFEPELPSVKRKAIDRMGFGVIMTVALHYENPWWENDSKGFNFIWSKEDLENSVSEFSEGPHYNNRSWITYICGFVKADLNPNVLIAWFSGNLVPEIELISDETLSDGLTYLNKKFLGHAYNVTKPDKIIHSKWRANPHFRGSYSFQKPEAEKRDNPTNAEEDLAVPIKNVDGRPFVHFAGEATHAYYFSTVQGATESGLREAGIIKKYYS</sequence>
<dbReference type="SUPFAM" id="SSF54373">
    <property type="entry name" value="FAD-linked reductases, C-terminal domain"/>
    <property type="match status" value="1"/>
</dbReference>
<dbReference type="Gene3D" id="3.90.660.10">
    <property type="match status" value="1"/>
</dbReference>
<dbReference type="InterPro" id="IPR050281">
    <property type="entry name" value="Flavin_monoamine_oxidase"/>
</dbReference>
<keyword evidence="4" id="KW-1185">Reference proteome</keyword>
<dbReference type="OrthoDB" id="5046242at2759"/>
<evidence type="ECO:0000259" key="2">
    <source>
        <dbReference type="Pfam" id="PF01593"/>
    </source>
</evidence>
<dbReference type="Proteomes" id="UP001153636">
    <property type="component" value="Chromosome 6"/>
</dbReference>
<protein>
    <recommendedName>
        <fullName evidence="2">Amine oxidase domain-containing protein</fullName>
    </recommendedName>
</protein>
<proteinExistence type="predicted"/>
<dbReference type="AlphaFoldDB" id="A0A9P0D8A2"/>
<dbReference type="GO" id="GO:0046592">
    <property type="term" value="F:polyamine oxidase activity"/>
    <property type="evidence" value="ECO:0007669"/>
    <property type="project" value="TreeGrafter"/>
</dbReference>
<evidence type="ECO:0000313" key="4">
    <source>
        <dbReference type="Proteomes" id="UP001153636"/>
    </source>
</evidence>
<reference evidence="3" key="1">
    <citation type="submission" date="2022-01" db="EMBL/GenBank/DDBJ databases">
        <authorList>
            <person name="King R."/>
        </authorList>
    </citation>
    <scope>NUCLEOTIDE SEQUENCE</scope>
</reference>
<dbReference type="PANTHER" id="PTHR10742">
    <property type="entry name" value="FLAVIN MONOAMINE OXIDASE"/>
    <property type="match status" value="1"/>
</dbReference>
<dbReference type="EMBL" id="OV651818">
    <property type="protein sequence ID" value="CAH1111686.1"/>
    <property type="molecule type" value="Genomic_DNA"/>
</dbReference>
<dbReference type="InterPro" id="IPR036188">
    <property type="entry name" value="FAD/NAD-bd_sf"/>
</dbReference>
<feature type="chain" id="PRO_5040140858" description="Amine oxidase domain-containing protein" evidence="1">
    <location>
        <begin position="20"/>
        <end position="491"/>
    </location>
</feature>
<feature type="signal peptide" evidence="1">
    <location>
        <begin position="1"/>
        <end position="19"/>
    </location>
</feature>
<dbReference type="Gene3D" id="3.50.50.60">
    <property type="entry name" value="FAD/NAD(P)-binding domain"/>
    <property type="match status" value="1"/>
</dbReference>
<feature type="domain" description="Amine oxidase" evidence="2">
    <location>
        <begin position="33"/>
        <end position="484"/>
    </location>
</feature>
<evidence type="ECO:0000256" key="1">
    <source>
        <dbReference type="SAM" id="SignalP"/>
    </source>
</evidence>
<dbReference type="InterPro" id="IPR002937">
    <property type="entry name" value="Amino_oxidase"/>
</dbReference>
<dbReference type="SUPFAM" id="SSF51905">
    <property type="entry name" value="FAD/NAD(P)-binding domain"/>
    <property type="match status" value="1"/>
</dbReference>
<dbReference type="PANTHER" id="PTHR10742:SF398">
    <property type="entry name" value="AMINE OXIDASE DOMAIN-CONTAINING PROTEIN-RELATED"/>
    <property type="match status" value="1"/>
</dbReference>